<dbReference type="AlphaFoldDB" id="A0AAE3H017"/>
<organism evidence="1 2">
    <name type="scientific">Lacihabitans soyangensis</name>
    <dbReference type="NCBI Taxonomy" id="869394"/>
    <lineage>
        <taxon>Bacteria</taxon>
        <taxon>Pseudomonadati</taxon>
        <taxon>Bacteroidota</taxon>
        <taxon>Cytophagia</taxon>
        <taxon>Cytophagales</taxon>
        <taxon>Leadbetterellaceae</taxon>
        <taxon>Lacihabitans</taxon>
    </lineage>
</organism>
<keyword evidence="2" id="KW-1185">Reference proteome</keyword>
<dbReference type="PROSITE" id="PS51257">
    <property type="entry name" value="PROKAR_LIPOPROTEIN"/>
    <property type="match status" value="1"/>
</dbReference>
<dbReference type="RefSeq" id="WP_255036167.1">
    <property type="nucleotide sequence ID" value="NZ_RJUF01000009.1"/>
</dbReference>
<sequence length="173" mass="19770">MSKQHYKGLIFLCVGIFSFSSCYKEPDFSLSPVIEFDSITKDIRLDQFTGAKKDSIIVSVKFQDGDGDLGFNAEEIGSKVPQTDYNYVVKSFRKIKGVFTQFNTFETLSGFYPRLKTDDKTGPIEGKLRYRIEIETAFWPVKRDTVKFEVYIKDRAGNQSNTVETTPIVLNQL</sequence>
<dbReference type="EMBL" id="RJUF01000009">
    <property type="protein sequence ID" value="MCP9762403.1"/>
    <property type="molecule type" value="Genomic_DNA"/>
</dbReference>
<evidence type="ECO:0000313" key="1">
    <source>
        <dbReference type="EMBL" id="MCP9762403.1"/>
    </source>
</evidence>
<gene>
    <name evidence="1" type="ORF">EGI31_05515</name>
</gene>
<dbReference type="Proteomes" id="UP001204144">
    <property type="component" value="Unassembled WGS sequence"/>
</dbReference>
<reference evidence="1 2" key="1">
    <citation type="submission" date="2018-11" db="EMBL/GenBank/DDBJ databases">
        <title>Novel bacteria species description.</title>
        <authorList>
            <person name="Han J.-H."/>
        </authorList>
    </citation>
    <scope>NUCLEOTIDE SEQUENCE [LARGE SCALE GENOMIC DNA]</scope>
    <source>
        <strain evidence="1 2">KCTC23259</strain>
    </source>
</reference>
<comment type="caution">
    <text evidence="1">The sequence shown here is derived from an EMBL/GenBank/DDBJ whole genome shotgun (WGS) entry which is preliminary data.</text>
</comment>
<evidence type="ECO:0000313" key="2">
    <source>
        <dbReference type="Proteomes" id="UP001204144"/>
    </source>
</evidence>
<accession>A0AAE3H017</accession>
<proteinExistence type="predicted"/>
<protein>
    <submittedName>
        <fullName evidence="1">Uncharacterized protein</fullName>
    </submittedName>
</protein>
<name>A0AAE3H017_9BACT</name>